<name>A0A7Y0LDI6_9GAMM</name>
<dbReference type="SUPFAM" id="SSF53850">
    <property type="entry name" value="Periplasmic binding protein-like II"/>
    <property type="match status" value="1"/>
</dbReference>
<dbReference type="RefSeq" id="WP_169075520.1">
    <property type="nucleotide sequence ID" value="NZ_JABBXH010000003.1"/>
</dbReference>
<organism evidence="1 2">
    <name type="scientific">Thalassotalea algicola</name>
    <dbReference type="NCBI Taxonomy" id="2716224"/>
    <lineage>
        <taxon>Bacteria</taxon>
        <taxon>Pseudomonadati</taxon>
        <taxon>Pseudomonadota</taxon>
        <taxon>Gammaproteobacteria</taxon>
        <taxon>Alteromonadales</taxon>
        <taxon>Colwelliaceae</taxon>
        <taxon>Thalassotalea</taxon>
    </lineage>
</organism>
<accession>A0A7Y0LDI6</accession>
<sequence>MKAFLILTLCFLCMKAVGRGANNELVMALPVQGNPPYSFAGEHPNKGVYKELFGRLFNETPFELSYVYLSNPRIRSNFSEEKIDVECCPIEAWRVNEQDISLYTEPLFSTRDMLVFADGQKKVVHSLSGMQVAVIAGYGYKDDHLFERLDVTSELLILKLVASGRVPVGIVDEQIANYLIKSHQLSVELGQVHEAVERPLRLHLKHKDKLAEINRAIRKVKAQGVVEKVLGDYVNQ</sequence>
<evidence type="ECO:0000313" key="2">
    <source>
        <dbReference type="Proteomes" id="UP000568664"/>
    </source>
</evidence>
<dbReference type="EMBL" id="JABBXH010000003">
    <property type="protein sequence ID" value="NMP32213.1"/>
    <property type="molecule type" value="Genomic_DNA"/>
</dbReference>
<dbReference type="AlphaFoldDB" id="A0A7Y0LDI6"/>
<proteinExistence type="predicted"/>
<keyword evidence="2" id="KW-1185">Reference proteome</keyword>
<protein>
    <submittedName>
        <fullName evidence="1">Transporter substrate-binding domain-containing protein</fullName>
    </submittedName>
</protein>
<dbReference type="Gene3D" id="3.40.190.10">
    <property type="entry name" value="Periplasmic binding protein-like II"/>
    <property type="match status" value="2"/>
</dbReference>
<comment type="caution">
    <text evidence="1">The sequence shown here is derived from an EMBL/GenBank/DDBJ whole genome shotgun (WGS) entry which is preliminary data.</text>
</comment>
<evidence type="ECO:0000313" key="1">
    <source>
        <dbReference type="EMBL" id="NMP32213.1"/>
    </source>
</evidence>
<reference evidence="1 2" key="1">
    <citation type="submission" date="2020-04" db="EMBL/GenBank/DDBJ databases">
        <title>Thalassotalea sp. M1531, isolated from the surface of marine red alga.</title>
        <authorList>
            <person name="Pang L."/>
            <person name="Lu D.-C."/>
        </authorList>
    </citation>
    <scope>NUCLEOTIDE SEQUENCE [LARGE SCALE GENOMIC DNA]</scope>
    <source>
        <strain evidence="1 2">M1531</strain>
    </source>
</reference>
<gene>
    <name evidence="1" type="ORF">HII17_11600</name>
</gene>
<dbReference type="Proteomes" id="UP000568664">
    <property type="component" value="Unassembled WGS sequence"/>
</dbReference>